<accession>A0A069AWY1</accession>
<dbReference type="GO" id="GO:0046872">
    <property type="term" value="F:metal ion binding"/>
    <property type="evidence" value="ECO:0007669"/>
    <property type="project" value="UniProtKB-UniRule"/>
</dbReference>
<sequence length="352" mass="39386">MNKKKITFIFVILILALILFSFFRSSSQNTKYSKTSYYLGTVNEVTVFNVKESKSDKILNECDSILRYIDNKMSTHIPGSDVSKINDNAGKKFVRVSDDTFFVVKEAIQYSKLSDGYFDITIGPLSNLWAIGTDKAKVPSDSEIQKLLPLIDYKNIILDEKNKSIKLTKENMKIDLGAIAKGYAADKIVAYLKSEDVKKGLVNLGGNIFTLENGKNDKPFKIGIQDPTSKNGESIGNIETTNKSVVTSGIYERFIEKDGKIYHHMLNPFTGHPFENNLSSVTIISDKSINCDALSTSTFGLGLEKGMNLINKIDNVDAIFITKDKKVYLTKGIKDNFKLTDKSFSIEKLNKQ</sequence>
<dbReference type="EMBL" id="LK932505">
    <property type="protein sequence ID" value="CDS85318.1"/>
    <property type="molecule type" value="Genomic_DNA"/>
</dbReference>
<evidence type="ECO:0000256" key="2">
    <source>
        <dbReference type="ARBA" id="ARBA00016337"/>
    </source>
</evidence>
<dbReference type="Gene3D" id="3.10.520.10">
    <property type="entry name" value="ApbE-like domains"/>
    <property type="match status" value="1"/>
</dbReference>
<keyword evidence="14" id="KW-0449">Lipoprotein</keyword>
<comment type="catalytic activity">
    <reaction evidence="9 10">
        <text>L-threonyl-[protein] + FAD = FMN-L-threonyl-[protein] + AMP + H(+)</text>
        <dbReference type="Rhea" id="RHEA:36847"/>
        <dbReference type="Rhea" id="RHEA-COMP:11060"/>
        <dbReference type="Rhea" id="RHEA-COMP:11061"/>
        <dbReference type="ChEBI" id="CHEBI:15378"/>
        <dbReference type="ChEBI" id="CHEBI:30013"/>
        <dbReference type="ChEBI" id="CHEBI:57692"/>
        <dbReference type="ChEBI" id="CHEBI:74257"/>
        <dbReference type="ChEBI" id="CHEBI:456215"/>
        <dbReference type="EC" id="2.7.1.180"/>
    </reaction>
</comment>
<keyword evidence="6 10" id="KW-0274">FAD</keyword>
<dbReference type="EMBL" id="LK932407">
    <property type="protein sequence ID" value="CDS88726.1"/>
    <property type="molecule type" value="Genomic_DNA"/>
</dbReference>
<organism evidence="14">
    <name type="scientific">Clostridioides difficile</name>
    <name type="common">Peptoclostridium difficile</name>
    <dbReference type="NCBI Taxonomy" id="1496"/>
    <lineage>
        <taxon>Bacteria</taxon>
        <taxon>Bacillati</taxon>
        <taxon>Bacillota</taxon>
        <taxon>Clostridia</taxon>
        <taxon>Peptostreptococcales</taxon>
        <taxon>Peptostreptococcaceae</taxon>
        <taxon>Clostridioides</taxon>
    </lineage>
</organism>
<evidence type="ECO:0000256" key="9">
    <source>
        <dbReference type="ARBA" id="ARBA00048540"/>
    </source>
</evidence>
<keyword evidence="5 10" id="KW-0479">Metal-binding</keyword>
<comment type="cofactor">
    <cofactor evidence="11">
        <name>Mg(2+)</name>
        <dbReference type="ChEBI" id="CHEBI:18420"/>
    </cofactor>
    <cofactor evidence="11">
        <name>Mn(2+)</name>
        <dbReference type="ChEBI" id="CHEBI:29035"/>
    </cofactor>
    <text evidence="11">Magnesium. Can also use manganese.</text>
</comment>
<dbReference type="PANTHER" id="PTHR30040:SF2">
    <property type="entry name" value="FAD:PROTEIN FMN TRANSFERASE"/>
    <property type="match status" value="1"/>
</dbReference>
<evidence type="ECO:0000313" key="13">
    <source>
        <dbReference type="EMBL" id="CDS88726.1"/>
    </source>
</evidence>
<evidence type="ECO:0000313" key="14">
    <source>
        <dbReference type="EMBL" id="CDT33871.1"/>
    </source>
</evidence>
<evidence type="ECO:0000313" key="12">
    <source>
        <dbReference type="EMBL" id="CDS85318.1"/>
    </source>
</evidence>
<protein>
    <recommendedName>
        <fullName evidence="2 10">FAD:protein FMN transferase</fullName>
        <ecNumber evidence="1 10">2.7.1.180</ecNumber>
    </recommendedName>
    <alternativeName>
        <fullName evidence="8 10">Flavin transferase</fullName>
    </alternativeName>
</protein>
<feature type="binding site" evidence="11">
    <location>
        <position position="292"/>
    </location>
    <ligand>
        <name>Mg(2+)</name>
        <dbReference type="ChEBI" id="CHEBI:18420"/>
    </ligand>
</feature>
<feature type="binding site" evidence="11">
    <location>
        <position position="178"/>
    </location>
    <ligand>
        <name>Mg(2+)</name>
        <dbReference type="ChEBI" id="CHEBI:18420"/>
    </ligand>
</feature>
<evidence type="ECO:0000256" key="3">
    <source>
        <dbReference type="ARBA" id="ARBA00022630"/>
    </source>
</evidence>
<keyword evidence="7 10" id="KW-0460">Magnesium</keyword>
<evidence type="ECO:0000256" key="4">
    <source>
        <dbReference type="ARBA" id="ARBA00022679"/>
    </source>
</evidence>
<dbReference type="EC" id="2.7.1.180" evidence="1 10"/>
<evidence type="ECO:0000256" key="8">
    <source>
        <dbReference type="ARBA" id="ARBA00031306"/>
    </source>
</evidence>
<evidence type="ECO:0000256" key="1">
    <source>
        <dbReference type="ARBA" id="ARBA00011955"/>
    </source>
</evidence>
<evidence type="ECO:0000256" key="6">
    <source>
        <dbReference type="ARBA" id="ARBA00022827"/>
    </source>
</evidence>
<gene>
    <name evidence="14" type="ORF">BN1095_440044</name>
    <name evidence="12" type="ORF">BN1096_520219</name>
    <name evidence="13" type="ORF">BN1097_680184</name>
</gene>
<keyword evidence="3 10" id="KW-0285">Flavoprotein</keyword>
<feature type="binding site" evidence="11">
    <location>
        <position position="296"/>
    </location>
    <ligand>
        <name>Mg(2+)</name>
        <dbReference type="ChEBI" id="CHEBI:18420"/>
    </ligand>
</feature>
<dbReference type="EMBL" id="LK933116">
    <property type="protein sequence ID" value="CDT33871.1"/>
    <property type="molecule type" value="Genomic_DNA"/>
</dbReference>
<dbReference type="PANTHER" id="PTHR30040">
    <property type="entry name" value="THIAMINE BIOSYNTHESIS LIPOPROTEIN APBE"/>
    <property type="match status" value="1"/>
</dbReference>
<dbReference type="InterPro" id="IPR003374">
    <property type="entry name" value="ApbE-like_sf"/>
</dbReference>
<dbReference type="PIRSF" id="PIRSF006268">
    <property type="entry name" value="ApbE"/>
    <property type="match status" value="1"/>
</dbReference>
<dbReference type="InterPro" id="IPR024932">
    <property type="entry name" value="ApbE"/>
</dbReference>
<comment type="similarity">
    <text evidence="10">Belongs to the ApbE family.</text>
</comment>
<evidence type="ECO:0000256" key="7">
    <source>
        <dbReference type="ARBA" id="ARBA00022842"/>
    </source>
</evidence>
<evidence type="ECO:0000256" key="11">
    <source>
        <dbReference type="PIRSR" id="PIRSR006268-2"/>
    </source>
</evidence>
<reference evidence="14" key="1">
    <citation type="submission" date="2014-07" db="EMBL/GenBank/DDBJ databases">
        <authorList>
            <person name="Monot Marc"/>
        </authorList>
    </citation>
    <scope>NUCLEOTIDE SEQUENCE</scope>
    <source>
        <strain evidence="14">7032989</strain>
        <strain evidence="13">7032994</strain>
    </source>
</reference>
<name>A0A069AWY1_CLODI</name>
<dbReference type="Pfam" id="PF02424">
    <property type="entry name" value="ApbE"/>
    <property type="match status" value="1"/>
</dbReference>
<dbReference type="SUPFAM" id="SSF143631">
    <property type="entry name" value="ApbE-like"/>
    <property type="match status" value="1"/>
</dbReference>
<dbReference type="GO" id="GO:0016740">
    <property type="term" value="F:transferase activity"/>
    <property type="evidence" value="ECO:0007669"/>
    <property type="project" value="UniProtKB-UniRule"/>
</dbReference>
<proteinExistence type="inferred from homology"/>
<dbReference type="AlphaFoldDB" id="A0A069AWY1"/>
<evidence type="ECO:0000256" key="10">
    <source>
        <dbReference type="PIRNR" id="PIRNR006268"/>
    </source>
</evidence>
<dbReference type="RefSeq" id="WP_021367039.1">
    <property type="nucleotide sequence ID" value="NZ_BBYB01000182.1"/>
</dbReference>
<evidence type="ECO:0000256" key="5">
    <source>
        <dbReference type="ARBA" id="ARBA00022723"/>
    </source>
</evidence>
<keyword evidence="4 10" id="KW-0808">Transferase</keyword>